<dbReference type="PANTHER" id="PTHR18968:SF9">
    <property type="entry name" value="3D-(3,5_4)-TRIHYDROXYCYCLOHEXANE-1,2-DIONE HYDROLASE"/>
    <property type="match status" value="1"/>
</dbReference>
<evidence type="ECO:0000313" key="8">
    <source>
        <dbReference type="Proteomes" id="UP001149140"/>
    </source>
</evidence>
<evidence type="ECO:0000259" key="4">
    <source>
        <dbReference type="Pfam" id="PF00205"/>
    </source>
</evidence>
<evidence type="ECO:0000259" key="5">
    <source>
        <dbReference type="Pfam" id="PF02775"/>
    </source>
</evidence>
<keyword evidence="8" id="KW-1185">Reference proteome</keyword>
<dbReference type="InterPro" id="IPR012000">
    <property type="entry name" value="Thiamin_PyroP_enz_cen_dom"/>
</dbReference>
<dbReference type="Gene3D" id="3.40.50.970">
    <property type="match status" value="2"/>
</dbReference>
<dbReference type="InterPro" id="IPR029061">
    <property type="entry name" value="THDP-binding"/>
</dbReference>
<dbReference type="Gene3D" id="3.40.50.1220">
    <property type="entry name" value="TPP-binding domain"/>
    <property type="match status" value="1"/>
</dbReference>
<dbReference type="GO" id="GO:0003984">
    <property type="term" value="F:acetolactate synthase activity"/>
    <property type="evidence" value="ECO:0007669"/>
    <property type="project" value="TreeGrafter"/>
</dbReference>
<evidence type="ECO:0000256" key="3">
    <source>
        <dbReference type="RuleBase" id="RU362132"/>
    </source>
</evidence>
<dbReference type="PANTHER" id="PTHR18968">
    <property type="entry name" value="THIAMINE PYROPHOSPHATE ENZYMES"/>
    <property type="match status" value="1"/>
</dbReference>
<sequence length="606" mass="62783">MSDVRLTTGQALVRWLSAQYSSRDGVRRRAVPAVWGIFGHGNVLGLGQALAQEGEDLPLYAPKHEQSMVHSALGFAKAARRLQLHACTASIGPGATNLLTGAATATVNRLPVLLLPADTFASRRSGVVLQELEDPAGGDLTVNDAFRPLSRHFDRVARPEQLLTALPRALRVLLDPAETGAVTVALHQDVLGEAFAWPSTFFAPRTWVVSRRPPAEEELSEVRSLLRAARRPLVIAGGGVRYSEAEAALASFSRAHGIPVAETSAGKGVMAPDPLNLGGIGVNGTGAARQVAAQADLVVCVGTRLTDFTTGSLSLFADPSVRFIGINVCAADAMKLGATPLVADARLALEALSAGVARAASRADVVAAQAAWSVDVASRPAGFSRRAVYETVNADASAGDWVVAAAGWSPGDLLKLWKVPVGGHAHLEFGFSCMGHELPSALGIRLHEGPDGEVFVIVGDGSLLMAPGELLTAVQEGLKVTLVVVDNAGFGSIDALARDTTGVSLGNRFVGRDGALLAVDYAALAASLGCRGVRAGDERSLAAALREARAGDVTTVIHCPVADGDIPASGAFWDLGVPEVATDGGATRRIARALAARGAAGQRRFA</sequence>
<name>A0A9X3MP96_9ACTN</name>
<keyword evidence="2 3" id="KW-0786">Thiamine pyrophosphate</keyword>
<dbReference type="Proteomes" id="UP001149140">
    <property type="component" value="Unassembled WGS sequence"/>
</dbReference>
<reference evidence="7" key="1">
    <citation type="submission" date="2022-10" db="EMBL/GenBank/DDBJ databases">
        <title>The WGS of Solirubrobacter ginsenosidimutans DSM 21036.</title>
        <authorList>
            <person name="Jiang Z."/>
        </authorList>
    </citation>
    <scope>NUCLEOTIDE SEQUENCE</scope>
    <source>
        <strain evidence="7">DSM 21036</strain>
    </source>
</reference>
<dbReference type="SUPFAM" id="SSF52467">
    <property type="entry name" value="DHS-like NAD/FAD-binding domain"/>
    <property type="match status" value="1"/>
</dbReference>
<dbReference type="Pfam" id="PF02776">
    <property type="entry name" value="TPP_enzyme_N"/>
    <property type="match status" value="1"/>
</dbReference>
<dbReference type="AlphaFoldDB" id="A0A9X3MP96"/>
<feature type="domain" description="Thiamine pyrophosphate enzyme N-terminal TPP-binding" evidence="6">
    <location>
        <begin position="30"/>
        <end position="132"/>
    </location>
</feature>
<dbReference type="GO" id="GO:0030976">
    <property type="term" value="F:thiamine pyrophosphate binding"/>
    <property type="evidence" value="ECO:0007669"/>
    <property type="project" value="InterPro"/>
</dbReference>
<gene>
    <name evidence="7" type="ORF">OM076_05920</name>
</gene>
<dbReference type="GO" id="GO:0009099">
    <property type="term" value="P:L-valine biosynthetic process"/>
    <property type="evidence" value="ECO:0007669"/>
    <property type="project" value="TreeGrafter"/>
</dbReference>
<dbReference type="InterPro" id="IPR045229">
    <property type="entry name" value="TPP_enz"/>
</dbReference>
<dbReference type="InterPro" id="IPR012001">
    <property type="entry name" value="Thiamin_PyroP_enz_TPP-bd_dom"/>
</dbReference>
<evidence type="ECO:0000256" key="1">
    <source>
        <dbReference type="ARBA" id="ARBA00007812"/>
    </source>
</evidence>
<protein>
    <submittedName>
        <fullName evidence="7">Thiamine pyrophosphate-binding protein</fullName>
    </submittedName>
</protein>
<dbReference type="RefSeq" id="WP_270038558.1">
    <property type="nucleotide sequence ID" value="NZ_JAPDOD010000003.1"/>
</dbReference>
<dbReference type="GO" id="GO:0050660">
    <property type="term" value="F:flavin adenine dinucleotide binding"/>
    <property type="evidence" value="ECO:0007669"/>
    <property type="project" value="TreeGrafter"/>
</dbReference>
<evidence type="ECO:0000256" key="2">
    <source>
        <dbReference type="ARBA" id="ARBA00023052"/>
    </source>
</evidence>
<dbReference type="CDD" id="cd07035">
    <property type="entry name" value="TPP_PYR_POX_like"/>
    <property type="match status" value="1"/>
</dbReference>
<dbReference type="InterPro" id="IPR029035">
    <property type="entry name" value="DHS-like_NAD/FAD-binding_dom"/>
</dbReference>
<dbReference type="GO" id="GO:0000287">
    <property type="term" value="F:magnesium ion binding"/>
    <property type="evidence" value="ECO:0007669"/>
    <property type="project" value="InterPro"/>
</dbReference>
<feature type="domain" description="Thiamine pyrophosphate enzyme TPP-binding" evidence="5">
    <location>
        <begin position="412"/>
        <end position="559"/>
    </location>
</feature>
<proteinExistence type="inferred from homology"/>
<evidence type="ECO:0000313" key="7">
    <source>
        <dbReference type="EMBL" id="MDA0159790.1"/>
    </source>
</evidence>
<comment type="caution">
    <text evidence="7">The sequence shown here is derived from an EMBL/GenBank/DDBJ whole genome shotgun (WGS) entry which is preliminary data.</text>
</comment>
<dbReference type="EMBL" id="JAPDOD010000003">
    <property type="protein sequence ID" value="MDA0159790.1"/>
    <property type="molecule type" value="Genomic_DNA"/>
</dbReference>
<dbReference type="InterPro" id="IPR011766">
    <property type="entry name" value="TPP_enzyme_TPP-bd"/>
</dbReference>
<dbReference type="Pfam" id="PF02775">
    <property type="entry name" value="TPP_enzyme_C"/>
    <property type="match status" value="1"/>
</dbReference>
<evidence type="ECO:0000259" key="6">
    <source>
        <dbReference type="Pfam" id="PF02776"/>
    </source>
</evidence>
<accession>A0A9X3MP96</accession>
<comment type="similarity">
    <text evidence="1 3">Belongs to the TPP enzyme family.</text>
</comment>
<dbReference type="GO" id="GO:0005948">
    <property type="term" value="C:acetolactate synthase complex"/>
    <property type="evidence" value="ECO:0007669"/>
    <property type="project" value="TreeGrafter"/>
</dbReference>
<dbReference type="Pfam" id="PF00205">
    <property type="entry name" value="TPP_enzyme_M"/>
    <property type="match status" value="1"/>
</dbReference>
<feature type="domain" description="Thiamine pyrophosphate enzyme central" evidence="4">
    <location>
        <begin position="220"/>
        <end position="352"/>
    </location>
</feature>
<organism evidence="7 8">
    <name type="scientific">Solirubrobacter ginsenosidimutans</name>
    <dbReference type="NCBI Taxonomy" id="490573"/>
    <lineage>
        <taxon>Bacteria</taxon>
        <taxon>Bacillati</taxon>
        <taxon>Actinomycetota</taxon>
        <taxon>Thermoleophilia</taxon>
        <taxon>Solirubrobacterales</taxon>
        <taxon>Solirubrobacteraceae</taxon>
        <taxon>Solirubrobacter</taxon>
    </lineage>
</organism>
<dbReference type="SUPFAM" id="SSF52518">
    <property type="entry name" value="Thiamin diphosphate-binding fold (THDP-binding)"/>
    <property type="match status" value="2"/>
</dbReference>
<dbReference type="GO" id="GO:0009097">
    <property type="term" value="P:isoleucine biosynthetic process"/>
    <property type="evidence" value="ECO:0007669"/>
    <property type="project" value="TreeGrafter"/>
</dbReference>